<keyword evidence="1" id="KW-0472">Membrane</keyword>
<proteinExistence type="predicted"/>
<organism evidence="3 4">
    <name type="scientific">Luteimonas deserti</name>
    <dbReference type="NCBI Taxonomy" id="2752306"/>
    <lineage>
        <taxon>Bacteria</taxon>
        <taxon>Pseudomonadati</taxon>
        <taxon>Pseudomonadota</taxon>
        <taxon>Gammaproteobacteria</taxon>
        <taxon>Lysobacterales</taxon>
        <taxon>Lysobacteraceae</taxon>
        <taxon>Luteimonas</taxon>
    </lineage>
</organism>
<evidence type="ECO:0000313" key="3">
    <source>
        <dbReference type="EMBL" id="NYZ61960.1"/>
    </source>
</evidence>
<evidence type="ECO:0000313" key="4">
    <source>
        <dbReference type="Proteomes" id="UP000589896"/>
    </source>
</evidence>
<dbReference type="RefSeq" id="WP_180544098.1">
    <property type="nucleotide sequence ID" value="NZ_JACCJZ010000010.1"/>
</dbReference>
<evidence type="ECO:0000256" key="1">
    <source>
        <dbReference type="SAM" id="Phobius"/>
    </source>
</evidence>
<dbReference type="InterPro" id="IPR036938">
    <property type="entry name" value="PAP2/HPO_sf"/>
</dbReference>
<keyword evidence="4" id="KW-1185">Reference proteome</keyword>
<dbReference type="SUPFAM" id="SSF48317">
    <property type="entry name" value="Acid phosphatase/Vanadium-dependent haloperoxidase"/>
    <property type="match status" value="1"/>
</dbReference>
<feature type="transmembrane region" description="Helical" evidence="1">
    <location>
        <begin position="208"/>
        <end position="226"/>
    </location>
</feature>
<sequence>MSVRATGWPAAWRLDGWPAITAMLLVALALTVPLQGLGVDAWLADRFYAWEGGRWAWREAWWTSRLLHDGGRLLTVLAGATLAAALLLDRRLHVLSARWRSAAGYLLVTVGLCAVLIAVLKRITGVDCPWDLLRYGGTRDWALPFAGAGACFPAGHAGAGYAWIGLHFALGHAAPRWRCWGLAVGLILGTVFGAAQQLRGAHFLSHDVWALAVCASVATGVARYWPGWTALSAHARR</sequence>
<dbReference type="EMBL" id="JACCJZ010000010">
    <property type="protein sequence ID" value="NYZ61960.1"/>
    <property type="molecule type" value="Genomic_DNA"/>
</dbReference>
<feature type="transmembrane region" description="Helical" evidence="1">
    <location>
        <begin position="102"/>
        <end position="121"/>
    </location>
</feature>
<evidence type="ECO:0000259" key="2">
    <source>
        <dbReference type="Pfam" id="PF01569"/>
    </source>
</evidence>
<dbReference type="CDD" id="cd03396">
    <property type="entry name" value="PAP2_like_6"/>
    <property type="match status" value="1"/>
</dbReference>
<accession>A0A7Z0QS19</accession>
<feature type="transmembrane region" description="Helical" evidence="1">
    <location>
        <begin position="177"/>
        <end position="196"/>
    </location>
</feature>
<dbReference type="Pfam" id="PF01569">
    <property type="entry name" value="PAP2"/>
    <property type="match status" value="1"/>
</dbReference>
<name>A0A7Z0QS19_9GAMM</name>
<dbReference type="Proteomes" id="UP000589896">
    <property type="component" value="Unassembled WGS sequence"/>
</dbReference>
<feature type="domain" description="Phosphatidic acid phosphatase type 2/haloperoxidase" evidence="2">
    <location>
        <begin position="104"/>
        <end position="226"/>
    </location>
</feature>
<protein>
    <submittedName>
        <fullName evidence="3">Phosphatase PAP2 family protein</fullName>
    </submittedName>
</protein>
<reference evidence="3 4" key="1">
    <citation type="submission" date="2020-07" db="EMBL/GenBank/DDBJ databases">
        <title>isolation of Luteimonas sp. SJ-16.</title>
        <authorList>
            <person name="Huang X.-X."/>
            <person name="Xu L."/>
            <person name="Sun J.-Q."/>
        </authorList>
    </citation>
    <scope>NUCLEOTIDE SEQUENCE [LARGE SCALE GENOMIC DNA]</scope>
    <source>
        <strain evidence="3 4">SJ-16</strain>
    </source>
</reference>
<gene>
    <name evidence="3" type="ORF">H0E82_04165</name>
</gene>
<feature type="transmembrane region" description="Helical" evidence="1">
    <location>
        <begin position="141"/>
        <end position="165"/>
    </location>
</feature>
<keyword evidence="1" id="KW-1133">Transmembrane helix</keyword>
<comment type="caution">
    <text evidence="3">The sequence shown here is derived from an EMBL/GenBank/DDBJ whole genome shotgun (WGS) entry which is preliminary data.</text>
</comment>
<keyword evidence="1" id="KW-0812">Transmembrane</keyword>
<feature type="transmembrane region" description="Helical" evidence="1">
    <location>
        <begin position="71"/>
        <end position="90"/>
    </location>
</feature>
<dbReference type="AlphaFoldDB" id="A0A7Z0QS19"/>
<dbReference type="InterPro" id="IPR000326">
    <property type="entry name" value="PAP2/HPO"/>
</dbReference>